<organism evidence="1 2">
    <name type="scientific">Escherichia phage FEC19</name>
    <dbReference type="NCBI Taxonomy" id="2315486"/>
    <lineage>
        <taxon>Viruses</taxon>
        <taxon>Duplodnaviria</taxon>
        <taxon>Heunggongvirae</taxon>
        <taxon>Uroviricota</taxon>
        <taxon>Caudoviricetes</taxon>
        <taxon>Lindbergviridae</taxon>
        <taxon>Wifcevirus</taxon>
        <taxon>Wifcevirus FEC19</taxon>
    </lineage>
</organism>
<dbReference type="RefSeq" id="YP_009813016.1">
    <property type="nucleotide sequence ID" value="NC_048073.1"/>
</dbReference>
<accession>A0A386KKK5</accession>
<keyword evidence="2" id="KW-1185">Reference proteome</keyword>
<evidence type="ECO:0000313" key="2">
    <source>
        <dbReference type="Proteomes" id="UP000268320"/>
    </source>
</evidence>
<protein>
    <recommendedName>
        <fullName evidence="3">Phage protein</fullName>
    </recommendedName>
</protein>
<dbReference type="EMBL" id="MH816966">
    <property type="protein sequence ID" value="AYD85479.1"/>
    <property type="molecule type" value="Genomic_DNA"/>
</dbReference>
<name>A0A386KKK5_9CAUD</name>
<dbReference type="Proteomes" id="UP000268320">
    <property type="component" value="Genome"/>
</dbReference>
<dbReference type="KEGG" id="vg:55004091"/>
<dbReference type="GeneID" id="55004091"/>
<reference evidence="1 2" key="1">
    <citation type="submission" date="2018-08" db="EMBL/GenBank/DDBJ databases">
        <title>Characterization and Complete Genome Sequence Analysis of a Lytic Bacteriophage FEC19 infecting Escherichia coli O157:H7.</title>
        <authorList>
            <person name="Fan C."/>
            <person name="Zhao C."/>
            <person name="Tie D."/>
            <person name="Sun Y."/>
        </authorList>
    </citation>
    <scope>NUCLEOTIDE SEQUENCE [LARGE SCALE GENOMIC DNA]</scope>
</reference>
<sequence length="70" mass="7573">MQKDLEENKRLKKALTSQILSLLVKLIGESISNKVARAAIVGVIGMAGYYFDLPDIDTSSAPPVQVEAVK</sequence>
<evidence type="ECO:0000313" key="1">
    <source>
        <dbReference type="EMBL" id="AYD85479.1"/>
    </source>
</evidence>
<proteinExistence type="predicted"/>
<evidence type="ECO:0008006" key="3">
    <source>
        <dbReference type="Google" id="ProtNLM"/>
    </source>
</evidence>